<name>A0ABY7EWB7_MYAAR</name>
<protein>
    <submittedName>
        <fullName evidence="2">Uncharacterized protein</fullName>
    </submittedName>
</protein>
<accession>A0ABY7EWB7</accession>
<reference evidence="2" key="1">
    <citation type="submission" date="2022-11" db="EMBL/GenBank/DDBJ databases">
        <title>Centuries of genome instability and evolution in soft-shell clam transmissible cancer (bioRxiv).</title>
        <authorList>
            <person name="Hart S.F.M."/>
            <person name="Yonemitsu M.A."/>
            <person name="Giersch R.M."/>
            <person name="Beal B.F."/>
            <person name="Arriagada G."/>
            <person name="Davis B.W."/>
            <person name="Ostrander E.A."/>
            <person name="Goff S.P."/>
            <person name="Metzger M.J."/>
        </authorList>
    </citation>
    <scope>NUCLEOTIDE SEQUENCE</scope>
    <source>
        <strain evidence="2">MELC-2E11</strain>
        <tissue evidence="2">Siphon/mantle</tissue>
    </source>
</reference>
<proteinExistence type="predicted"/>
<gene>
    <name evidence="2" type="ORF">MAR_027589</name>
</gene>
<dbReference type="Proteomes" id="UP001164746">
    <property type="component" value="Chromosome 8"/>
</dbReference>
<evidence type="ECO:0000313" key="3">
    <source>
        <dbReference type="Proteomes" id="UP001164746"/>
    </source>
</evidence>
<feature type="region of interest" description="Disordered" evidence="1">
    <location>
        <begin position="1"/>
        <end position="31"/>
    </location>
</feature>
<evidence type="ECO:0000313" key="2">
    <source>
        <dbReference type="EMBL" id="WAR13409.1"/>
    </source>
</evidence>
<evidence type="ECO:0000256" key="1">
    <source>
        <dbReference type="SAM" id="MobiDB-lite"/>
    </source>
</evidence>
<organism evidence="2 3">
    <name type="scientific">Mya arenaria</name>
    <name type="common">Soft-shell clam</name>
    <dbReference type="NCBI Taxonomy" id="6604"/>
    <lineage>
        <taxon>Eukaryota</taxon>
        <taxon>Metazoa</taxon>
        <taxon>Spiralia</taxon>
        <taxon>Lophotrochozoa</taxon>
        <taxon>Mollusca</taxon>
        <taxon>Bivalvia</taxon>
        <taxon>Autobranchia</taxon>
        <taxon>Heteroconchia</taxon>
        <taxon>Euheterodonta</taxon>
        <taxon>Imparidentia</taxon>
        <taxon>Neoheterodontei</taxon>
        <taxon>Myida</taxon>
        <taxon>Myoidea</taxon>
        <taxon>Myidae</taxon>
        <taxon>Mya</taxon>
    </lineage>
</organism>
<sequence>MEFMNSTTTSTSNTDTATTANTSHSATSTSRTMAAVRNIFAPYQPYSANRTGLVPDVLILRKHNVAPTREEKDMYKANLESVGGEYPKLRGIGGFELLRTQARSRCDLEVISVPPGGYTDEVLPPFPKKRNVIQTPVCQFACLI</sequence>
<dbReference type="EMBL" id="CP111019">
    <property type="protein sequence ID" value="WAR13409.1"/>
    <property type="molecule type" value="Genomic_DNA"/>
</dbReference>
<keyword evidence="3" id="KW-1185">Reference proteome</keyword>